<accession>A0A0G4EQJ4</accession>
<dbReference type="AlphaFoldDB" id="A0A0G4EQJ4"/>
<reference evidence="1 2" key="1">
    <citation type="submission" date="2014-11" db="EMBL/GenBank/DDBJ databases">
        <authorList>
            <person name="Zhu J."/>
            <person name="Qi W."/>
            <person name="Song R."/>
        </authorList>
    </citation>
    <scope>NUCLEOTIDE SEQUENCE [LARGE SCALE GENOMIC DNA]</scope>
</reference>
<dbReference type="Proteomes" id="UP000041254">
    <property type="component" value="Unassembled WGS sequence"/>
</dbReference>
<dbReference type="EMBL" id="CDMY01000295">
    <property type="protein sequence ID" value="CEM00299.1"/>
    <property type="molecule type" value="Genomic_DNA"/>
</dbReference>
<evidence type="ECO:0000313" key="2">
    <source>
        <dbReference type="Proteomes" id="UP000041254"/>
    </source>
</evidence>
<gene>
    <name evidence="1" type="ORF">Vbra_12762</name>
</gene>
<organism evidence="1 2">
    <name type="scientific">Vitrella brassicaformis (strain CCMP3155)</name>
    <dbReference type="NCBI Taxonomy" id="1169540"/>
    <lineage>
        <taxon>Eukaryota</taxon>
        <taxon>Sar</taxon>
        <taxon>Alveolata</taxon>
        <taxon>Colpodellida</taxon>
        <taxon>Vitrellaceae</taxon>
        <taxon>Vitrella</taxon>
    </lineage>
</organism>
<evidence type="ECO:0000313" key="1">
    <source>
        <dbReference type="EMBL" id="CEM00299.1"/>
    </source>
</evidence>
<name>A0A0G4EQJ4_VITBC</name>
<dbReference type="InParanoid" id="A0A0G4EQJ4"/>
<protein>
    <submittedName>
        <fullName evidence="1">Uncharacterized protein</fullName>
    </submittedName>
</protein>
<dbReference type="VEuPathDB" id="CryptoDB:Vbra_12762"/>
<keyword evidence="2" id="KW-1185">Reference proteome</keyword>
<sequence length="87" mass="9834">MTQRPEKRLLLERQRRRKALLSSISRVLHSRVTPSKSVVLPTSSGLPVSIWVLDGTPGSPSDRLPRRHSRANGQTAAWINILLKWTD</sequence>
<proteinExistence type="predicted"/>